<dbReference type="Proteomes" id="UP000175971">
    <property type="component" value="Unassembled WGS sequence"/>
</dbReference>
<proteinExistence type="predicted"/>
<keyword evidence="2" id="KW-0472">Membrane</keyword>
<feature type="compositionally biased region" description="Low complexity" evidence="1">
    <location>
        <begin position="121"/>
        <end position="135"/>
    </location>
</feature>
<feature type="transmembrane region" description="Helical" evidence="2">
    <location>
        <begin position="37"/>
        <end position="56"/>
    </location>
</feature>
<dbReference type="AlphaFoldDB" id="A0A1E7LUY9"/>
<dbReference type="RefSeq" id="WP_070201351.1">
    <property type="nucleotide sequence ID" value="NZ_LJGZ01000030.1"/>
</dbReference>
<feature type="region of interest" description="Disordered" evidence="1">
    <location>
        <begin position="121"/>
        <end position="144"/>
    </location>
</feature>
<evidence type="ECO:0000313" key="4">
    <source>
        <dbReference type="Proteomes" id="UP000175971"/>
    </source>
</evidence>
<keyword evidence="4" id="KW-1185">Reference proteome</keyword>
<dbReference type="PATRIC" id="fig|518642.7.peg.2033"/>
<sequence length="144" mass="14429">MTSKLAGAISDGAFKVMLGAALAVSPTFGSLFGVPAWLMVVTGSAVLISGTVEIVYGPRRSIAACVRLMFVYDIGWTVATAVALGVAWLGSAAGGEIWAGYQAVASLAFTVLLLRAPASAAPATPSATPVQTSTPDTTAGEPTP</sequence>
<dbReference type="EMBL" id="LJGZ01000030">
    <property type="protein sequence ID" value="OEV19981.1"/>
    <property type="molecule type" value="Genomic_DNA"/>
</dbReference>
<feature type="transmembrane region" description="Helical" evidence="2">
    <location>
        <begin position="12"/>
        <end position="31"/>
    </location>
</feature>
<accession>A0A1E7LUY9</accession>
<evidence type="ECO:0000256" key="1">
    <source>
        <dbReference type="SAM" id="MobiDB-lite"/>
    </source>
</evidence>
<keyword evidence="2" id="KW-1133">Transmembrane helix</keyword>
<organism evidence="3 4">
    <name type="scientific">Streptomyces nanshensis</name>
    <dbReference type="NCBI Taxonomy" id="518642"/>
    <lineage>
        <taxon>Bacteria</taxon>
        <taxon>Bacillati</taxon>
        <taxon>Actinomycetota</taxon>
        <taxon>Actinomycetes</taxon>
        <taxon>Kitasatosporales</taxon>
        <taxon>Streptomycetaceae</taxon>
        <taxon>Streptomyces</taxon>
    </lineage>
</organism>
<dbReference type="OrthoDB" id="4560175at2"/>
<name>A0A1E7LUY9_9ACTN</name>
<evidence type="ECO:0000313" key="3">
    <source>
        <dbReference type="EMBL" id="OEV19981.1"/>
    </source>
</evidence>
<evidence type="ECO:0000256" key="2">
    <source>
        <dbReference type="SAM" id="Phobius"/>
    </source>
</evidence>
<protein>
    <submittedName>
        <fullName evidence="3">Uncharacterized protein</fullName>
    </submittedName>
</protein>
<feature type="transmembrane region" description="Helical" evidence="2">
    <location>
        <begin position="97"/>
        <end position="114"/>
    </location>
</feature>
<feature type="transmembrane region" description="Helical" evidence="2">
    <location>
        <begin position="68"/>
        <end position="91"/>
    </location>
</feature>
<keyword evidence="2" id="KW-0812">Transmembrane</keyword>
<comment type="caution">
    <text evidence="3">The sequence shown here is derived from an EMBL/GenBank/DDBJ whole genome shotgun (WGS) entry which is preliminary data.</text>
</comment>
<reference evidence="3 4" key="1">
    <citation type="journal article" date="2016" name="Front. Microbiol.">
        <title>Comparative Genomics Analysis of Streptomyces Species Reveals Their Adaptation to the Marine Environment and Their Diversity at the Genomic Level.</title>
        <authorList>
            <person name="Tian X."/>
            <person name="Zhang Z."/>
            <person name="Yang T."/>
            <person name="Chen M."/>
            <person name="Li J."/>
            <person name="Chen F."/>
            <person name="Yang J."/>
            <person name="Li W."/>
            <person name="Zhang B."/>
            <person name="Zhang Z."/>
            <person name="Wu J."/>
            <person name="Zhang C."/>
            <person name="Long L."/>
            <person name="Xiao J."/>
        </authorList>
    </citation>
    <scope>NUCLEOTIDE SEQUENCE [LARGE SCALE GENOMIC DNA]</scope>
    <source>
        <strain evidence="3 4">SCSIO M10372</strain>
    </source>
</reference>
<gene>
    <name evidence="3" type="ORF">AN221_14635</name>
</gene>